<dbReference type="InterPro" id="IPR018197">
    <property type="entry name" value="Glycerate_kinase_RE-like"/>
</dbReference>
<feature type="region of interest" description="Disordered" evidence="5">
    <location>
        <begin position="377"/>
        <end position="396"/>
    </location>
</feature>
<dbReference type="RefSeq" id="WP_209888251.1">
    <property type="nucleotide sequence ID" value="NZ_BAAAJV010000024.1"/>
</dbReference>
<dbReference type="Proteomes" id="UP000698222">
    <property type="component" value="Unassembled WGS sequence"/>
</dbReference>
<comment type="similarity">
    <text evidence="1 4">Belongs to the glycerate kinase type-1 family.</text>
</comment>
<name>A0ABS4YHB0_9MICO</name>
<keyword evidence="2 4" id="KW-0808">Transferase</keyword>
<gene>
    <name evidence="6" type="ORF">JOF44_001052</name>
</gene>
<evidence type="ECO:0000313" key="7">
    <source>
        <dbReference type="Proteomes" id="UP000698222"/>
    </source>
</evidence>
<dbReference type="InterPro" id="IPR036129">
    <property type="entry name" value="Glycerate_kinase_sf"/>
</dbReference>
<evidence type="ECO:0000313" key="6">
    <source>
        <dbReference type="EMBL" id="MBP2408149.1"/>
    </source>
</evidence>
<dbReference type="NCBIfam" id="TIGR00045">
    <property type="entry name" value="glycerate kinase"/>
    <property type="match status" value="1"/>
</dbReference>
<keyword evidence="3 4" id="KW-0418">Kinase</keyword>
<evidence type="ECO:0000256" key="5">
    <source>
        <dbReference type="SAM" id="MobiDB-lite"/>
    </source>
</evidence>
<feature type="compositionally biased region" description="Low complexity" evidence="5">
    <location>
        <begin position="377"/>
        <end position="388"/>
    </location>
</feature>
<dbReference type="InterPro" id="IPR004381">
    <property type="entry name" value="Glycerate_kinase"/>
</dbReference>
<evidence type="ECO:0000256" key="3">
    <source>
        <dbReference type="ARBA" id="ARBA00022777"/>
    </source>
</evidence>
<dbReference type="PANTHER" id="PTHR21599">
    <property type="entry name" value="GLYCERATE KINASE"/>
    <property type="match status" value="1"/>
</dbReference>
<comment type="caution">
    <text evidence="6">The sequence shown here is derived from an EMBL/GenBank/DDBJ whole genome shotgun (WGS) entry which is preliminary data.</text>
</comment>
<dbReference type="EC" id="2.7.1.31" evidence="6"/>
<sequence>MTATRTVLLAPDKFKGTLSAAEVVRALATGIARTAPRVTVRSCPIADGGDGTVDAALAAGSQARTTTITGPTGRPHTARWALADDVAVVELAEAVGLSALPGGDLAPDTASTRGLGELLHAAVDAGARTLLVGLGGSASTDAGVGLLQGLGARLLTADGTEIGPGLDGLATLATVDLAPALAVLDGVSLVAANDVTNPLLGEDGAAAVYGPQKGIPAARIAHADSVLAAAAALLDPSSRHRDLPGAGAAGGTGFALSLLGAAQRSGADALFELIGVDAQLDGADIVVTGEGKLDEQTLQGKGPAEIARRARERGLPVAAVAGVITLDQEALRRAGIDRSWDLVTRAGSPEEAIAHSERWLIEVGEDLGRWLVAGAAPADDPAVCGPGASEEGPATA</sequence>
<reference evidence="6 7" key="1">
    <citation type="submission" date="2021-03" db="EMBL/GenBank/DDBJ databases">
        <title>Sequencing the genomes of 1000 actinobacteria strains.</title>
        <authorList>
            <person name="Klenk H.-P."/>
        </authorList>
    </citation>
    <scope>NUCLEOTIDE SEQUENCE [LARGE SCALE GENOMIC DNA]</scope>
    <source>
        <strain evidence="6 7">DSM 14564</strain>
    </source>
</reference>
<dbReference type="Gene3D" id="3.90.1510.10">
    <property type="entry name" value="Glycerate kinase, domain 2"/>
    <property type="match status" value="1"/>
</dbReference>
<evidence type="ECO:0000256" key="2">
    <source>
        <dbReference type="ARBA" id="ARBA00022679"/>
    </source>
</evidence>
<organism evidence="6 7">
    <name type="scientific">Brachybacterium fresconis</name>
    <dbReference type="NCBI Taxonomy" id="173363"/>
    <lineage>
        <taxon>Bacteria</taxon>
        <taxon>Bacillati</taxon>
        <taxon>Actinomycetota</taxon>
        <taxon>Actinomycetes</taxon>
        <taxon>Micrococcales</taxon>
        <taxon>Dermabacteraceae</taxon>
        <taxon>Brachybacterium</taxon>
    </lineage>
</organism>
<dbReference type="PIRSF" id="PIRSF006078">
    <property type="entry name" value="GlxK"/>
    <property type="match status" value="1"/>
</dbReference>
<dbReference type="EMBL" id="JAGIOC010000001">
    <property type="protein sequence ID" value="MBP2408149.1"/>
    <property type="molecule type" value="Genomic_DNA"/>
</dbReference>
<evidence type="ECO:0000256" key="4">
    <source>
        <dbReference type="PIRNR" id="PIRNR006078"/>
    </source>
</evidence>
<dbReference type="GO" id="GO:0008887">
    <property type="term" value="F:glycerate kinase activity"/>
    <property type="evidence" value="ECO:0007669"/>
    <property type="project" value="UniProtKB-EC"/>
</dbReference>
<keyword evidence="7" id="KW-1185">Reference proteome</keyword>
<dbReference type="SUPFAM" id="SSF110738">
    <property type="entry name" value="Glycerate kinase I"/>
    <property type="match status" value="1"/>
</dbReference>
<accession>A0ABS4YHB0</accession>
<evidence type="ECO:0000256" key="1">
    <source>
        <dbReference type="ARBA" id="ARBA00006284"/>
    </source>
</evidence>
<dbReference type="PANTHER" id="PTHR21599:SF0">
    <property type="entry name" value="GLYCERATE KINASE"/>
    <property type="match status" value="1"/>
</dbReference>
<dbReference type="Pfam" id="PF02595">
    <property type="entry name" value="Gly_kinase"/>
    <property type="match status" value="1"/>
</dbReference>
<protein>
    <submittedName>
        <fullName evidence="6">Glycerate kinase</fullName>
        <ecNumber evidence="6">2.7.1.31</ecNumber>
    </submittedName>
</protein>
<dbReference type="InterPro" id="IPR018193">
    <property type="entry name" value="Glyc_kinase_flavodox-like_fold"/>
</dbReference>
<proteinExistence type="inferred from homology"/>
<dbReference type="Gene3D" id="3.40.50.10350">
    <property type="entry name" value="Glycerate kinase, domain 1"/>
    <property type="match status" value="1"/>
</dbReference>